<dbReference type="PANTHER" id="PTHR31642">
    <property type="entry name" value="TRICHOTHECENE 3-O-ACETYLTRANSFERASE"/>
    <property type="match status" value="1"/>
</dbReference>
<dbReference type="InterPro" id="IPR050317">
    <property type="entry name" value="Plant_Fungal_Acyltransferase"/>
</dbReference>
<gene>
    <name evidence="2" type="ORF">DL89DRAFT_270121</name>
</gene>
<keyword evidence="3" id="KW-1185">Reference proteome</keyword>
<reference evidence="2 3" key="1">
    <citation type="submission" date="2016-07" db="EMBL/GenBank/DDBJ databases">
        <title>Pervasive Adenine N6-methylation of Active Genes in Fungi.</title>
        <authorList>
            <consortium name="DOE Joint Genome Institute"/>
            <person name="Mondo S.J."/>
            <person name="Dannebaum R.O."/>
            <person name="Kuo R.C."/>
            <person name="Labutti K."/>
            <person name="Haridas S."/>
            <person name="Kuo A."/>
            <person name="Salamov A."/>
            <person name="Ahrendt S.R."/>
            <person name="Lipzen A."/>
            <person name="Sullivan W."/>
            <person name="Andreopoulos W.B."/>
            <person name="Clum A."/>
            <person name="Lindquist E."/>
            <person name="Daum C."/>
            <person name="Ramamoorthy G.K."/>
            <person name="Gryganskyi A."/>
            <person name="Culley D."/>
            <person name="Magnuson J.K."/>
            <person name="James T.Y."/>
            <person name="O'Malley M.A."/>
            <person name="Stajich J.E."/>
            <person name="Spatafora J.W."/>
            <person name="Visel A."/>
            <person name="Grigoriev I.V."/>
        </authorList>
    </citation>
    <scope>NUCLEOTIDE SEQUENCE [LARGE SCALE GENOMIC DNA]</scope>
    <source>
        <strain evidence="2 3">ATCC 12442</strain>
    </source>
</reference>
<accession>A0A1Y1VZY1</accession>
<protein>
    <recommendedName>
        <fullName evidence="4">Transferase-domain-containing protein</fullName>
    </recommendedName>
</protein>
<proteinExistence type="predicted"/>
<dbReference type="GO" id="GO:0044550">
    <property type="term" value="P:secondary metabolite biosynthetic process"/>
    <property type="evidence" value="ECO:0007669"/>
    <property type="project" value="TreeGrafter"/>
</dbReference>
<dbReference type="Proteomes" id="UP000193922">
    <property type="component" value="Unassembled WGS sequence"/>
</dbReference>
<evidence type="ECO:0000313" key="3">
    <source>
        <dbReference type="Proteomes" id="UP000193922"/>
    </source>
</evidence>
<dbReference type="GeneID" id="63805219"/>
<evidence type="ECO:0008006" key="4">
    <source>
        <dbReference type="Google" id="ProtNLM"/>
    </source>
</evidence>
<dbReference type="Pfam" id="PF02458">
    <property type="entry name" value="Transferase"/>
    <property type="match status" value="1"/>
</dbReference>
<dbReference type="EMBL" id="MCFD01000015">
    <property type="protein sequence ID" value="ORX66585.1"/>
    <property type="molecule type" value="Genomic_DNA"/>
</dbReference>
<dbReference type="Gene3D" id="3.30.559.10">
    <property type="entry name" value="Chloramphenicol acetyltransferase-like domain"/>
    <property type="match status" value="2"/>
</dbReference>
<dbReference type="RefSeq" id="XP_040740573.1">
    <property type="nucleotide sequence ID" value="XM_040888571.1"/>
</dbReference>
<organism evidence="2 3">
    <name type="scientific">Linderina pennispora</name>
    <dbReference type="NCBI Taxonomy" id="61395"/>
    <lineage>
        <taxon>Eukaryota</taxon>
        <taxon>Fungi</taxon>
        <taxon>Fungi incertae sedis</taxon>
        <taxon>Zoopagomycota</taxon>
        <taxon>Kickxellomycotina</taxon>
        <taxon>Kickxellomycetes</taxon>
        <taxon>Kickxellales</taxon>
        <taxon>Kickxellaceae</taxon>
        <taxon>Linderina</taxon>
    </lineage>
</organism>
<keyword evidence="1" id="KW-0808">Transferase</keyword>
<evidence type="ECO:0000256" key="1">
    <source>
        <dbReference type="ARBA" id="ARBA00022679"/>
    </source>
</evidence>
<evidence type="ECO:0000313" key="2">
    <source>
        <dbReference type="EMBL" id="ORX66585.1"/>
    </source>
</evidence>
<comment type="caution">
    <text evidence="2">The sequence shown here is derived from an EMBL/GenBank/DDBJ whole genome shotgun (WGS) entry which is preliminary data.</text>
</comment>
<sequence length="482" mass="54665">MDYFKSNVQSNIYKLSKYDSLLSLVNLRHVYFYGNSDYSDDFMLSTLLEQGFYRALTRYPVLAGHLQQTDEGQMVIAVDKDNLNMPIYHEFQSDIHFSDISKAGFSPSAWPHVKDMCGKYTCPDRDAGTIKLGSFYVARLKQNSGVIFFANFCHSTGDGTSCFEFFNRWAAETQALVTDCPAEEVVYCFDREIITSELPSERTPLDEGTRMAYSRRSTLGDWIAWLSPNTRGRAMTYLDSRSPAQGHLFRISRSKFDELRSKVLECMPPGARMSSNDLLNAVFYKVHGQARLDAEKKQSGWLSWLTGRREESSGEHRLSFTCDLRHRLGISHLNYIGNPLYNAVVSIPIEHAQSPITPHALADVATQVRGSIAKLTPSFIGSYFETIETSGFNIGTFMTNSMRFKLITYVTNAEHARMYHADFGYGVQSFSTINPDVASLNFTVVPSPPSTRDFFVNIMEDPSVMDCILTNKFWTEFATQMY</sequence>
<dbReference type="PANTHER" id="PTHR31642:SF310">
    <property type="entry name" value="FATTY ALCOHOL:CAFFEOYL-COA ACYLTRANSFERASE"/>
    <property type="match status" value="1"/>
</dbReference>
<dbReference type="GO" id="GO:0016747">
    <property type="term" value="F:acyltransferase activity, transferring groups other than amino-acyl groups"/>
    <property type="evidence" value="ECO:0007669"/>
    <property type="project" value="TreeGrafter"/>
</dbReference>
<dbReference type="InterPro" id="IPR023213">
    <property type="entry name" value="CAT-like_dom_sf"/>
</dbReference>
<dbReference type="OrthoDB" id="1862401at2759"/>
<dbReference type="AlphaFoldDB" id="A0A1Y1VZY1"/>
<name>A0A1Y1VZY1_9FUNG</name>